<dbReference type="PANTHER" id="PTHR43155:SF2">
    <property type="entry name" value="CYCLIC DI-GMP PHOSPHODIESTERASE PA4108"/>
    <property type="match status" value="1"/>
</dbReference>
<proteinExistence type="predicted"/>
<dbReference type="InterPro" id="IPR006675">
    <property type="entry name" value="HDIG_dom"/>
</dbReference>
<feature type="transmembrane region" description="Helical" evidence="1">
    <location>
        <begin position="170"/>
        <end position="190"/>
    </location>
</feature>
<dbReference type="InterPro" id="IPR037522">
    <property type="entry name" value="HD_GYP_dom"/>
</dbReference>
<organism evidence="3 4">
    <name type="scientific">Candidatus Pristimantibacillus lignocellulolyticus</name>
    <dbReference type="NCBI Taxonomy" id="2994561"/>
    <lineage>
        <taxon>Bacteria</taxon>
        <taxon>Bacillati</taxon>
        <taxon>Bacillota</taxon>
        <taxon>Bacilli</taxon>
        <taxon>Bacillales</taxon>
        <taxon>Paenibacillaceae</taxon>
        <taxon>Candidatus Pristimantibacillus</taxon>
    </lineage>
</organism>
<protein>
    <submittedName>
        <fullName evidence="3">HD-GYP domain-containing protein</fullName>
    </submittedName>
</protein>
<keyword evidence="1" id="KW-0812">Transmembrane</keyword>
<feature type="transmembrane region" description="Helical" evidence="1">
    <location>
        <begin position="100"/>
        <end position="118"/>
    </location>
</feature>
<evidence type="ECO:0000313" key="4">
    <source>
        <dbReference type="Proteomes" id="UP001056756"/>
    </source>
</evidence>
<feature type="domain" description="HD-GYP" evidence="2">
    <location>
        <begin position="272"/>
        <end position="467"/>
    </location>
</feature>
<dbReference type="KEGG" id="plig:NAG76_22830"/>
<accession>A0A9J6ZF10</accession>
<dbReference type="Proteomes" id="UP001056756">
    <property type="component" value="Chromosome"/>
</dbReference>
<dbReference type="SUPFAM" id="SSF109604">
    <property type="entry name" value="HD-domain/PDEase-like"/>
    <property type="match status" value="1"/>
</dbReference>
<dbReference type="Gene3D" id="1.10.3210.10">
    <property type="entry name" value="Hypothetical protein af1432"/>
    <property type="match status" value="1"/>
</dbReference>
<dbReference type="AlphaFoldDB" id="A0A9J6ZF10"/>
<name>A0A9J6ZF10_9BACL</name>
<dbReference type="PANTHER" id="PTHR43155">
    <property type="entry name" value="CYCLIC DI-GMP PHOSPHODIESTERASE PA4108-RELATED"/>
    <property type="match status" value="1"/>
</dbReference>
<dbReference type="EMBL" id="CP097899">
    <property type="protein sequence ID" value="URN94615.1"/>
    <property type="molecule type" value="Genomic_DNA"/>
</dbReference>
<keyword evidence="1" id="KW-1133">Transmembrane helix</keyword>
<feature type="transmembrane region" description="Helical" evidence="1">
    <location>
        <begin position="226"/>
        <end position="247"/>
    </location>
</feature>
<dbReference type="SMART" id="SM00471">
    <property type="entry name" value="HDc"/>
    <property type="match status" value="1"/>
</dbReference>
<feature type="transmembrane region" description="Helical" evidence="1">
    <location>
        <begin position="202"/>
        <end position="220"/>
    </location>
</feature>
<sequence>MPMRRLGGPILGIIIPYIIFEWLRRQPSWDLMLTLPTGHFYIVSAVSFLAIIIAFLIGIAGRRLRNIKVGFLALAFISLAEIFMVHGLSTPNFIIHQTHLPGVMAPLSVVAATIWLWLSTLSSDHRIVIFFAKYERLLLPLWTITLALMGTLAMLMPHGLNFVKLDVYPINYAVTVIIALLNLHTMYQYFQSYSYSRFPLQIAIVYSAGWLIVAQIIMVMGENWRISWWIYHFLLLASMIIMLWGLIKQYVANRSLAEAMRALFTTDPYERITNSISPSVKALMMATESKDHYTAGHNFRVTVYALKIAEQLQLRPDQLRALAHGTIIHDIGKLEIPDDILNKPGKLTAEEREVIESHPLSGYEMCRKLGFMKEELEIIRHHHEKWNGTGYPDQLRGEQIPRMARIVAVADVYDALTSDRAYRKALSHEDALLFLIEQKGIHFDPVCVEAWKKVCERVPHIQREVTYKYEQKITSDEYVLSNEATRNM</sequence>
<keyword evidence="1" id="KW-0472">Membrane</keyword>
<dbReference type="NCBIfam" id="TIGR00277">
    <property type="entry name" value="HDIG"/>
    <property type="match status" value="1"/>
</dbReference>
<gene>
    <name evidence="3" type="ORF">NAG76_22830</name>
</gene>
<feature type="transmembrane region" description="Helical" evidence="1">
    <location>
        <begin position="7"/>
        <end position="23"/>
    </location>
</feature>
<dbReference type="Pfam" id="PF13487">
    <property type="entry name" value="HD_5"/>
    <property type="match status" value="1"/>
</dbReference>
<reference evidence="3" key="1">
    <citation type="submission" date="2022-05" db="EMBL/GenBank/DDBJ databases">
        <title>Novel bacterial taxa in a minimal lignocellulolytic consortium and its capacity to transform plastics disclosed by genome-resolved metagenomics.</title>
        <authorList>
            <person name="Rodriguez C.A.D."/>
            <person name="Diaz-Garcia L."/>
            <person name="Herrera K."/>
            <person name="Tarazona N.A."/>
            <person name="Sproer C."/>
            <person name="Overmann J."/>
            <person name="Jimenez D.J."/>
        </authorList>
    </citation>
    <scope>NUCLEOTIDE SEQUENCE</scope>
    <source>
        <strain evidence="3">MAG5</strain>
    </source>
</reference>
<dbReference type="CDD" id="cd00077">
    <property type="entry name" value="HDc"/>
    <property type="match status" value="1"/>
</dbReference>
<feature type="transmembrane region" description="Helical" evidence="1">
    <location>
        <begin position="139"/>
        <end position="158"/>
    </location>
</feature>
<dbReference type="PROSITE" id="PS51832">
    <property type="entry name" value="HD_GYP"/>
    <property type="match status" value="1"/>
</dbReference>
<evidence type="ECO:0000313" key="3">
    <source>
        <dbReference type="EMBL" id="URN94615.1"/>
    </source>
</evidence>
<evidence type="ECO:0000256" key="1">
    <source>
        <dbReference type="SAM" id="Phobius"/>
    </source>
</evidence>
<dbReference type="InterPro" id="IPR003607">
    <property type="entry name" value="HD/PDEase_dom"/>
</dbReference>
<evidence type="ECO:0000259" key="2">
    <source>
        <dbReference type="PROSITE" id="PS51832"/>
    </source>
</evidence>
<feature type="transmembrane region" description="Helical" evidence="1">
    <location>
        <begin position="69"/>
        <end position="88"/>
    </location>
</feature>
<feature type="transmembrane region" description="Helical" evidence="1">
    <location>
        <begin position="38"/>
        <end position="57"/>
    </location>
</feature>